<evidence type="ECO:0000313" key="4">
    <source>
        <dbReference type="EMBL" id="KIW87229.1"/>
    </source>
</evidence>
<dbReference type="VEuPathDB" id="FungiDB:Z519_12132"/>
<sequence length="568" mass="62434">MGTAKIVIADSGSLVVGSIQGQLKKAFGKISKLQAKHDFSLAIVVGDLFSPPGDESNSSEVEALLDGQVDVPLPTYFTVGDSPLPEMVRGKLDGGDICPNLFYLGRKGTMTTTDGVKIVSLGGRLVQNESSLTQKLGKYDPLHLDSESRGLDGAHFAHILVTNQWPANISNGSKIALPEGIDGTAGTQSISNLCQALKPWYHFSSSPRALWEREPFKHVLDYTSFEEPSVTRFKSLASVSAPTREWMSAFTLDTSRPPATIEAPLESPFIRSTPPRKRQAIDDKGPYPGEADEGYGPRNRKRARRGPRNDPNDCFMCLNKPGAKTHLVVSLGDESMATVTRGPLPLPSTFPQLSFTGHVMIIPYYHAADELASGKRSSDEIAFEFKEMNRFRNALSVMVGSKSHGQLGTVCWEVNRTGIRHFHWQLIACPVDRIKKGLVEAAFKVKAAEYGYPSFQSCEAGAQLPQRSDYFRVWTWVADPVQMADHANGNVDGDEDVGVATSMFFALPTSQKFNIWFGREVMAGLLQLENRVNWMDSISWKDGSDQAAEEDDAAGLRADFEEFDFAMK</sequence>
<evidence type="ECO:0000259" key="2">
    <source>
        <dbReference type="Pfam" id="PF04676"/>
    </source>
</evidence>
<dbReference type="GO" id="GO:0061632">
    <property type="term" value="F:RNA lariat debranching enzyme activator activity"/>
    <property type="evidence" value="ECO:0007669"/>
    <property type="project" value="TreeGrafter"/>
</dbReference>
<dbReference type="GO" id="GO:0000398">
    <property type="term" value="P:mRNA splicing, via spliceosome"/>
    <property type="evidence" value="ECO:0007669"/>
    <property type="project" value="TreeGrafter"/>
</dbReference>
<dbReference type="InterPro" id="IPR006768">
    <property type="entry name" value="Cwf19-like_C_dom-1"/>
</dbReference>
<dbReference type="GO" id="GO:0071014">
    <property type="term" value="C:post-mRNA release spliceosomal complex"/>
    <property type="evidence" value="ECO:0007669"/>
    <property type="project" value="TreeGrafter"/>
</dbReference>
<evidence type="ECO:0008006" key="6">
    <source>
        <dbReference type="Google" id="ProtNLM"/>
    </source>
</evidence>
<keyword evidence="5" id="KW-1185">Reference proteome</keyword>
<dbReference type="PANTHER" id="PTHR12072">
    <property type="entry name" value="CWF19, CELL CYCLE CONTROL PROTEIN"/>
    <property type="match status" value="1"/>
</dbReference>
<dbReference type="EMBL" id="KN847005">
    <property type="protein sequence ID" value="KIW87229.1"/>
    <property type="molecule type" value="Genomic_DNA"/>
</dbReference>
<evidence type="ECO:0000256" key="1">
    <source>
        <dbReference type="SAM" id="MobiDB-lite"/>
    </source>
</evidence>
<feature type="domain" description="Cwf19-like C-terminal" evidence="3">
    <location>
        <begin position="308"/>
        <end position="436"/>
    </location>
</feature>
<dbReference type="RefSeq" id="XP_016613898.1">
    <property type="nucleotide sequence ID" value="XM_016769839.1"/>
</dbReference>
<dbReference type="Proteomes" id="UP000053789">
    <property type="component" value="Unassembled WGS sequence"/>
</dbReference>
<organism evidence="4 5">
    <name type="scientific">Cladophialophora bantiana (strain ATCC 10958 / CBS 173.52 / CDC B-1940 / NIH 8579)</name>
    <name type="common">Xylohypha bantiana</name>
    <dbReference type="NCBI Taxonomy" id="1442370"/>
    <lineage>
        <taxon>Eukaryota</taxon>
        <taxon>Fungi</taxon>
        <taxon>Dikarya</taxon>
        <taxon>Ascomycota</taxon>
        <taxon>Pezizomycotina</taxon>
        <taxon>Eurotiomycetes</taxon>
        <taxon>Chaetothyriomycetidae</taxon>
        <taxon>Chaetothyriales</taxon>
        <taxon>Herpotrichiellaceae</taxon>
        <taxon>Cladophialophora</taxon>
    </lineage>
</organism>
<accession>A0A0D2HS73</accession>
<dbReference type="InterPro" id="IPR040194">
    <property type="entry name" value="Cwf19-like"/>
</dbReference>
<evidence type="ECO:0000313" key="5">
    <source>
        <dbReference type="Proteomes" id="UP000053789"/>
    </source>
</evidence>
<dbReference type="GeneID" id="27705060"/>
<dbReference type="AlphaFoldDB" id="A0A0D2HS73"/>
<feature type="domain" description="Cwf19-like protein C-terminal" evidence="2">
    <location>
        <begin position="463"/>
        <end position="565"/>
    </location>
</feature>
<name>A0A0D2HS73_CLAB1</name>
<proteinExistence type="predicted"/>
<dbReference type="PANTHER" id="PTHR12072:SF4">
    <property type="entry name" value="CWF19-LIKE PROTEIN 1"/>
    <property type="match status" value="1"/>
</dbReference>
<dbReference type="OrthoDB" id="444325at2759"/>
<dbReference type="InterPro" id="IPR006767">
    <property type="entry name" value="Cwf19-like_C_dom-2"/>
</dbReference>
<dbReference type="Pfam" id="PF04677">
    <property type="entry name" value="CwfJ_C_1"/>
    <property type="match status" value="1"/>
</dbReference>
<protein>
    <recommendedName>
        <fullName evidence="6">Cwf19-like C-terminal domain-containing protein</fullName>
    </recommendedName>
</protein>
<dbReference type="HOGENOM" id="CLU_019955_3_0_1"/>
<dbReference type="Pfam" id="PF04676">
    <property type="entry name" value="CwfJ_C_2"/>
    <property type="match status" value="1"/>
</dbReference>
<reference evidence="4" key="1">
    <citation type="submission" date="2015-01" db="EMBL/GenBank/DDBJ databases">
        <title>The Genome Sequence of Cladophialophora bantiana CBS 173.52.</title>
        <authorList>
            <consortium name="The Broad Institute Genomics Platform"/>
            <person name="Cuomo C."/>
            <person name="de Hoog S."/>
            <person name="Gorbushina A."/>
            <person name="Stielow B."/>
            <person name="Teixiera M."/>
            <person name="Abouelleil A."/>
            <person name="Chapman S.B."/>
            <person name="Priest M."/>
            <person name="Young S.K."/>
            <person name="Wortman J."/>
            <person name="Nusbaum C."/>
            <person name="Birren B."/>
        </authorList>
    </citation>
    <scope>NUCLEOTIDE SEQUENCE [LARGE SCALE GENOMIC DNA]</scope>
    <source>
        <strain evidence="4">CBS 173.52</strain>
    </source>
</reference>
<dbReference type="CDD" id="cd07380">
    <property type="entry name" value="MPP_CWF19_N"/>
    <property type="match status" value="1"/>
</dbReference>
<feature type="region of interest" description="Disordered" evidence="1">
    <location>
        <begin position="258"/>
        <end position="312"/>
    </location>
</feature>
<gene>
    <name evidence="4" type="ORF">Z519_12132</name>
</gene>
<evidence type="ECO:0000259" key="3">
    <source>
        <dbReference type="Pfam" id="PF04677"/>
    </source>
</evidence>